<dbReference type="AlphaFoldDB" id="A0A386PPN9"/>
<organism evidence="1 2">
    <name type="scientific">Borrelia turcica IST7</name>
    <dbReference type="NCBI Taxonomy" id="1104446"/>
    <lineage>
        <taxon>Bacteria</taxon>
        <taxon>Pseudomonadati</taxon>
        <taxon>Spirochaetota</taxon>
        <taxon>Spirochaetia</taxon>
        <taxon>Spirochaetales</taxon>
        <taxon>Borreliaceae</taxon>
        <taxon>Borrelia</taxon>
    </lineage>
</organism>
<proteinExistence type="predicted"/>
<dbReference type="EMBL" id="CP028886">
    <property type="protein sequence ID" value="AYE36919.1"/>
    <property type="molecule type" value="Genomic_DNA"/>
</dbReference>
<name>A0A386PPN9_9SPIR</name>
<dbReference type="Proteomes" id="UP000275571">
    <property type="component" value="Plasmid lp32-A"/>
</dbReference>
<accession>A0A386PPN9</accession>
<dbReference type="RefSeq" id="WP_120104840.1">
    <property type="nucleotide sequence ID" value="NZ_CP028886.1"/>
</dbReference>
<protein>
    <submittedName>
        <fullName evidence="1">Uncharacterized protein</fullName>
    </submittedName>
</protein>
<gene>
    <name evidence="1" type="ORF">DB313_05310</name>
</gene>
<evidence type="ECO:0000313" key="1">
    <source>
        <dbReference type="EMBL" id="AYE36919.1"/>
    </source>
</evidence>
<sequence>MIIKNNIYLYTCKEIKNILDEKYQIHYSIEGISTKFQRVDAEIKIGKSAHIPEEFIRYLFINMNQKKHDIVQIKEKIRKRKEEIKLMLNYKELIGNSARNSKDKTRKHKIKDEATQKTITKLIKKIYNKTHII</sequence>
<keyword evidence="1" id="KW-0614">Plasmid</keyword>
<geneLocation type="plasmid" evidence="2">
    <name>lp32-a</name>
</geneLocation>
<reference evidence="1 2" key="1">
    <citation type="journal article" date="2018" name="Infect. Genet. Evol.">
        <title>Genome-wide analysis of Borrelia turcica and 'Candidatus Borrelia tachyglossi' shows relapsing fever-like genomes with unique genomic links to Lyme disease Borrelia.</title>
        <authorList>
            <person name="Gofton A.W."/>
            <person name="Margos G."/>
            <person name="Fingerle V."/>
            <person name="Hepner S."/>
            <person name="Loh S.M."/>
            <person name="Ryan U."/>
            <person name="Irwin P."/>
            <person name="Oskam C.L."/>
        </authorList>
    </citation>
    <scope>NUCLEOTIDE SEQUENCE [LARGE SCALE GENOMIC DNA]</scope>
    <source>
        <strain evidence="1 2">IST7</strain>
        <plasmid evidence="1">lp32-A</plasmid>
    </source>
</reference>
<dbReference type="KEGG" id="btur:DB313_05310"/>
<keyword evidence="2" id="KW-1185">Reference proteome</keyword>
<evidence type="ECO:0000313" key="2">
    <source>
        <dbReference type="Proteomes" id="UP000275571"/>
    </source>
</evidence>